<evidence type="ECO:0000256" key="1">
    <source>
        <dbReference type="SAM" id="Coils"/>
    </source>
</evidence>
<dbReference type="Gene3D" id="2.40.30.170">
    <property type="match status" value="1"/>
</dbReference>
<dbReference type="EMBL" id="BMIL01000001">
    <property type="protein sequence ID" value="GGC53076.1"/>
    <property type="molecule type" value="Genomic_DNA"/>
</dbReference>
<keyword evidence="1" id="KW-0175">Coiled coil</keyword>
<feature type="coiled-coil region" evidence="1">
    <location>
        <begin position="103"/>
        <end position="168"/>
    </location>
</feature>
<dbReference type="PANTHER" id="PTHR30469:SF15">
    <property type="entry name" value="HLYD FAMILY OF SECRETION PROTEINS"/>
    <property type="match status" value="1"/>
</dbReference>
<name>A0A916TZ84_9SPHI</name>
<dbReference type="InterPro" id="IPR058625">
    <property type="entry name" value="MdtA-like_BSH"/>
</dbReference>
<dbReference type="Gene3D" id="2.40.50.100">
    <property type="match status" value="1"/>
</dbReference>
<dbReference type="AlphaFoldDB" id="A0A916TZ84"/>
<dbReference type="Gene3D" id="1.10.287.470">
    <property type="entry name" value="Helix hairpin bin"/>
    <property type="match status" value="1"/>
</dbReference>
<dbReference type="GO" id="GO:1990281">
    <property type="term" value="C:efflux pump complex"/>
    <property type="evidence" value="ECO:0007669"/>
    <property type="project" value="TreeGrafter"/>
</dbReference>
<evidence type="ECO:0000313" key="3">
    <source>
        <dbReference type="EMBL" id="GGC53076.1"/>
    </source>
</evidence>
<accession>A0A916TZ84</accession>
<sequence>MLLLSACGGGDQDKPAPVKPEQVIAEAKEVISVGKILPKAGIISLSATVTGNIEQLHVKAGDSLKKGDLILELRAREEQLAASESQAQVAAQATRNTADAYEVRLAEIKLDELQAKYQTSRALAEKGAETQEVLTTDLANYQQQLQKVAQARQTVSANRESLNELKQRQQRSTLNLKDRQIKAPAAGILLNMDVRQGQVLQANAVFAELAPEGDVVAECEVDELYAGKVKVGQRVLIYPTSSATPVAEGEISFVGASLQDKSILYEKIGEGTDRRVRRMTVTIKRSKRPLLINDKVECKIILN</sequence>
<reference evidence="3" key="1">
    <citation type="journal article" date="2014" name="Int. J. Syst. Evol. Microbiol.">
        <title>Complete genome sequence of Corynebacterium casei LMG S-19264T (=DSM 44701T), isolated from a smear-ripened cheese.</title>
        <authorList>
            <consortium name="US DOE Joint Genome Institute (JGI-PGF)"/>
            <person name="Walter F."/>
            <person name="Albersmeier A."/>
            <person name="Kalinowski J."/>
            <person name="Ruckert C."/>
        </authorList>
    </citation>
    <scope>NUCLEOTIDE SEQUENCE</scope>
    <source>
        <strain evidence="3">CGMCC 1.15343</strain>
    </source>
</reference>
<reference evidence="3" key="2">
    <citation type="submission" date="2020-09" db="EMBL/GenBank/DDBJ databases">
        <authorList>
            <person name="Sun Q."/>
            <person name="Zhou Y."/>
        </authorList>
    </citation>
    <scope>NUCLEOTIDE SEQUENCE</scope>
    <source>
        <strain evidence="3">CGMCC 1.15343</strain>
    </source>
</reference>
<keyword evidence="4" id="KW-1185">Reference proteome</keyword>
<gene>
    <name evidence="3" type="ORF">GCM10011387_03240</name>
</gene>
<proteinExistence type="predicted"/>
<protein>
    <recommendedName>
        <fullName evidence="2">Multidrug resistance protein MdtA-like barrel-sandwich hybrid domain-containing protein</fullName>
    </recommendedName>
</protein>
<dbReference type="Proteomes" id="UP000651668">
    <property type="component" value="Unassembled WGS sequence"/>
</dbReference>
<comment type="caution">
    <text evidence="3">The sequence shown here is derived from an EMBL/GenBank/DDBJ whole genome shotgun (WGS) entry which is preliminary data.</text>
</comment>
<dbReference type="GO" id="GO:0015562">
    <property type="term" value="F:efflux transmembrane transporter activity"/>
    <property type="evidence" value="ECO:0007669"/>
    <property type="project" value="TreeGrafter"/>
</dbReference>
<evidence type="ECO:0000259" key="2">
    <source>
        <dbReference type="Pfam" id="PF25917"/>
    </source>
</evidence>
<evidence type="ECO:0000313" key="4">
    <source>
        <dbReference type="Proteomes" id="UP000651668"/>
    </source>
</evidence>
<organism evidence="3 4">
    <name type="scientific">Pedobacter quisquiliarum</name>
    <dbReference type="NCBI Taxonomy" id="1834438"/>
    <lineage>
        <taxon>Bacteria</taxon>
        <taxon>Pseudomonadati</taxon>
        <taxon>Bacteroidota</taxon>
        <taxon>Sphingobacteriia</taxon>
        <taxon>Sphingobacteriales</taxon>
        <taxon>Sphingobacteriaceae</taxon>
        <taxon>Pedobacter</taxon>
    </lineage>
</organism>
<feature type="domain" description="Multidrug resistance protein MdtA-like barrel-sandwich hybrid" evidence="2">
    <location>
        <begin position="43"/>
        <end position="203"/>
    </location>
</feature>
<dbReference type="PANTHER" id="PTHR30469">
    <property type="entry name" value="MULTIDRUG RESISTANCE PROTEIN MDTA"/>
    <property type="match status" value="1"/>
</dbReference>
<dbReference type="Pfam" id="PF25917">
    <property type="entry name" value="BSH_RND"/>
    <property type="match status" value="1"/>
</dbReference>